<comment type="caution">
    <text evidence="13">The sequence shown here is derived from an EMBL/GenBank/DDBJ whole genome shotgun (WGS) entry which is preliminary data.</text>
</comment>
<evidence type="ECO:0000259" key="12">
    <source>
        <dbReference type="Pfam" id="PF02823"/>
    </source>
</evidence>
<dbReference type="InterPro" id="IPR020546">
    <property type="entry name" value="ATP_synth_F1_dsu/esu_N"/>
</dbReference>
<feature type="domain" description="ATP synthase F1 complex delta/epsilon subunit N-terminal" evidence="12">
    <location>
        <begin position="6"/>
        <end position="85"/>
    </location>
</feature>
<evidence type="ECO:0000256" key="6">
    <source>
        <dbReference type="ARBA" id="ARBA00023196"/>
    </source>
</evidence>
<keyword evidence="8" id="KW-1003">Cell membrane</keyword>
<evidence type="ECO:0000256" key="2">
    <source>
        <dbReference type="ARBA" id="ARBA00005712"/>
    </source>
</evidence>
<dbReference type="Pfam" id="PF02823">
    <property type="entry name" value="ATP-synt_DE_N"/>
    <property type="match status" value="1"/>
</dbReference>
<evidence type="ECO:0000256" key="5">
    <source>
        <dbReference type="ARBA" id="ARBA00023136"/>
    </source>
</evidence>
<dbReference type="GO" id="GO:0012505">
    <property type="term" value="C:endomembrane system"/>
    <property type="evidence" value="ECO:0007669"/>
    <property type="project" value="UniProtKB-SubCell"/>
</dbReference>
<evidence type="ECO:0000256" key="4">
    <source>
        <dbReference type="ARBA" id="ARBA00023065"/>
    </source>
</evidence>
<evidence type="ECO:0000256" key="9">
    <source>
        <dbReference type="RuleBase" id="RU003656"/>
    </source>
</evidence>
<evidence type="ECO:0000256" key="1">
    <source>
        <dbReference type="ARBA" id="ARBA00004184"/>
    </source>
</evidence>
<keyword evidence="7 8" id="KW-0066">ATP synthesis</keyword>
<keyword evidence="8" id="KW-0375">Hydrogen ion transport</keyword>
<comment type="similarity">
    <text evidence="2 8 9">Belongs to the ATPase epsilon chain family.</text>
</comment>
<keyword evidence="6 8" id="KW-0139">CF(1)</keyword>
<keyword evidence="10" id="KW-0175">Coiled coil</keyword>
<dbReference type="PANTHER" id="PTHR13822:SF10">
    <property type="entry name" value="ATP SYNTHASE EPSILON CHAIN, CHLOROPLASTIC"/>
    <property type="match status" value="1"/>
</dbReference>
<comment type="function">
    <text evidence="8">Produces ATP from ADP in the presence of a proton gradient across the membrane.</text>
</comment>
<proteinExistence type="inferred from homology"/>
<feature type="domain" description="ATP synthase epsilon subunit C-terminal" evidence="11">
    <location>
        <begin position="89"/>
        <end position="134"/>
    </location>
</feature>
<sequence>MECKMFKLRIITPEKILFDGQAHFVEFKTVEGAMGTFQDRIPLITALSISQFEVEDENGNRKIFAIHGGIEEFFNNTLTVLSDAAERAEDIDVNRAKKALDKANTDIESVEDVVKRRELELKIQKALLRLKISQKRER</sequence>
<keyword evidence="3 8" id="KW-0813">Transport</keyword>
<dbReference type="GO" id="GO:0045259">
    <property type="term" value="C:proton-transporting ATP synthase complex"/>
    <property type="evidence" value="ECO:0007669"/>
    <property type="project" value="UniProtKB-KW"/>
</dbReference>
<dbReference type="Pfam" id="PF00401">
    <property type="entry name" value="ATP-synt_DE"/>
    <property type="match status" value="1"/>
</dbReference>
<gene>
    <name evidence="8 13" type="primary">atpC</name>
    <name evidence="13" type="ORF">ENX73_04435</name>
</gene>
<protein>
    <recommendedName>
        <fullName evidence="8">ATP synthase epsilon chain</fullName>
    </recommendedName>
    <alternativeName>
        <fullName evidence="8">ATP synthase F1 sector epsilon subunit</fullName>
    </alternativeName>
    <alternativeName>
        <fullName evidence="8">F-ATPase epsilon subunit</fullName>
    </alternativeName>
</protein>
<comment type="subcellular location">
    <subcellularLocation>
        <location evidence="8">Cell membrane</location>
        <topology evidence="8">Peripheral membrane protein</topology>
    </subcellularLocation>
    <subcellularLocation>
        <location evidence="1">Endomembrane system</location>
        <topology evidence="1">Peripheral membrane protein</topology>
    </subcellularLocation>
</comment>
<dbReference type="PANTHER" id="PTHR13822">
    <property type="entry name" value="ATP SYNTHASE DELTA/EPSILON CHAIN"/>
    <property type="match status" value="1"/>
</dbReference>
<keyword evidence="4 8" id="KW-0406">Ion transport</keyword>
<dbReference type="HAMAP" id="MF_00530">
    <property type="entry name" value="ATP_synth_epsil_bac"/>
    <property type="match status" value="1"/>
</dbReference>
<organism evidence="13">
    <name type="scientific">Mesoaciditoga lauensis</name>
    <dbReference type="NCBI Taxonomy" id="1495039"/>
    <lineage>
        <taxon>Bacteria</taxon>
        <taxon>Thermotogati</taxon>
        <taxon>Thermotogota</taxon>
        <taxon>Thermotogae</taxon>
        <taxon>Mesoaciditogales</taxon>
        <taxon>Mesoaciditogaceae</taxon>
        <taxon>Mesoaciditoga</taxon>
    </lineage>
</organism>
<reference evidence="13" key="1">
    <citation type="journal article" date="2020" name="mSystems">
        <title>Genome- and Community-Level Interaction Insights into Carbon Utilization and Element Cycling Functions of Hydrothermarchaeota in Hydrothermal Sediment.</title>
        <authorList>
            <person name="Zhou Z."/>
            <person name="Liu Y."/>
            <person name="Xu W."/>
            <person name="Pan J."/>
            <person name="Luo Z.H."/>
            <person name="Li M."/>
        </authorList>
    </citation>
    <scope>NUCLEOTIDE SEQUENCE [LARGE SCALE GENOMIC DNA]</scope>
    <source>
        <strain evidence="13">SpSt-966</strain>
    </source>
</reference>
<dbReference type="Gene3D" id="2.60.15.10">
    <property type="entry name" value="F0F1 ATP synthase delta/epsilon subunit, N-terminal"/>
    <property type="match status" value="1"/>
</dbReference>
<dbReference type="GO" id="GO:0005886">
    <property type="term" value="C:plasma membrane"/>
    <property type="evidence" value="ECO:0007669"/>
    <property type="project" value="UniProtKB-SubCell"/>
</dbReference>
<accession>A0A7V3RET5</accession>
<evidence type="ECO:0000256" key="3">
    <source>
        <dbReference type="ARBA" id="ARBA00022448"/>
    </source>
</evidence>
<dbReference type="NCBIfam" id="TIGR01216">
    <property type="entry name" value="ATP_synt_epsi"/>
    <property type="match status" value="1"/>
</dbReference>
<feature type="coiled-coil region" evidence="10">
    <location>
        <begin position="93"/>
        <end position="136"/>
    </location>
</feature>
<dbReference type="InterPro" id="IPR020547">
    <property type="entry name" value="ATP_synth_F1_esu_C"/>
</dbReference>
<evidence type="ECO:0000256" key="8">
    <source>
        <dbReference type="HAMAP-Rule" id="MF_00530"/>
    </source>
</evidence>
<comment type="subunit">
    <text evidence="8 9">F-type ATPases have 2 components, CF(1) - the catalytic core - and CF(0) - the membrane proton channel. CF(1) has five subunits: alpha(3), beta(3), gamma(1), delta(1), epsilon(1). CF(0) has three main subunits: a, b and c.</text>
</comment>
<evidence type="ECO:0000259" key="11">
    <source>
        <dbReference type="Pfam" id="PF00401"/>
    </source>
</evidence>
<dbReference type="CDD" id="cd12152">
    <property type="entry name" value="F1-ATPase_delta"/>
    <property type="match status" value="1"/>
</dbReference>
<name>A0A7V3RET5_9BACT</name>
<dbReference type="InterPro" id="IPR036771">
    <property type="entry name" value="ATPsynth_dsu/esu_N"/>
</dbReference>
<evidence type="ECO:0000313" key="13">
    <source>
        <dbReference type="EMBL" id="HGE75354.1"/>
    </source>
</evidence>
<keyword evidence="5 8" id="KW-0472">Membrane</keyword>
<dbReference type="EMBL" id="DTPE01000179">
    <property type="protein sequence ID" value="HGE75354.1"/>
    <property type="molecule type" value="Genomic_DNA"/>
</dbReference>
<dbReference type="SUPFAM" id="SSF51344">
    <property type="entry name" value="Epsilon subunit of F1F0-ATP synthase N-terminal domain"/>
    <property type="match status" value="1"/>
</dbReference>
<dbReference type="GO" id="GO:0046933">
    <property type="term" value="F:proton-transporting ATP synthase activity, rotational mechanism"/>
    <property type="evidence" value="ECO:0007669"/>
    <property type="project" value="UniProtKB-UniRule"/>
</dbReference>
<dbReference type="GO" id="GO:0005524">
    <property type="term" value="F:ATP binding"/>
    <property type="evidence" value="ECO:0007669"/>
    <property type="project" value="UniProtKB-UniRule"/>
</dbReference>
<dbReference type="AlphaFoldDB" id="A0A7V3RET5"/>
<dbReference type="InterPro" id="IPR001469">
    <property type="entry name" value="ATP_synth_F1_dsu/esu"/>
</dbReference>
<evidence type="ECO:0000256" key="10">
    <source>
        <dbReference type="SAM" id="Coils"/>
    </source>
</evidence>
<evidence type="ECO:0000256" key="7">
    <source>
        <dbReference type="ARBA" id="ARBA00023310"/>
    </source>
</evidence>